<protein>
    <submittedName>
        <fullName evidence="1">CopG family transcriptional regulator</fullName>
    </submittedName>
</protein>
<gene>
    <name evidence="1" type="ORF">FVW20_19005</name>
</gene>
<reference evidence="1 2" key="1">
    <citation type="submission" date="2019-08" db="EMBL/GenBank/DDBJ databases">
        <authorList>
            <person name="Luo N."/>
        </authorList>
    </citation>
    <scope>NUCLEOTIDE SEQUENCE [LARGE SCALE GENOMIC DNA]</scope>
    <source>
        <strain evidence="1 2">NCIMB 9442</strain>
    </source>
</reference>
<name>A0ABS0J992_9BACT</name>
<accession>A0ABS0J992</accession>
<organism evidence="1 2">
    <name type="scientific">Nitratidesulfovibrio oxamicus</name>
    <dbReference type="NCBI Taxonomy" id="32016"/>
    <lineage>
        <taxon>Bacteria</taxon>
        <taxon>Pseudomonadati</taxon>
        <taxon>Thermodesulfobacteriota</taxon>
        <taxon>Desulfovibrionia</taxon>
        <taxon>Desulfovibrionales</taxon>
        <taxon>Desulfovibrionaceae</taxon>
        <taxon>Nitratidesulfovibrio</taxon>
    </lineage>
</organism>
<keyword evidence="2" id="KW-1185">Reference proteome</keyword>
<dbReference type="Proteomes" id="UP001194469">
    <property type="component" value="Unassembled WGS sequence"/>
</dbReference>
<sequence>MSKQISTEEFDRRFDEGEDITAFLDTSAIRHPNREKKTVNVDFPLWMVNALDKEAKTLGVSRQALIKTVLGRHLQERKGQ</sequence>
<dbReference type="EMBL" id="VRYY01000809">
    <property type="protein sequence ID" value="MBG3879024.1"/>
    <property type="molecule type" value="Genomic_DNA"/>
</dbReference>
<evidence type="ECO:0000313" key="2">
    <source>
        <dbReference type="Proteomes" id="UP001194469"/>
    </source>
</evidence>
<comment type="caution">
    <text evidence="1">The sequence shown here is derived from an EMBL/GenBank/DDBJ whole genome shotgun (WGS) entry which is preliminary data.</text>
</comment>
<dbReference type="RefSeq" id="WP_190244351.1">
    <property type="nucleotide sequence ID" value="NZ_VRYY01000809.1"/>
</dbReference>
<dbReference type="NCBIfam" id="NF047399">
    <property type="entry name" value="BrnA_antitoxin_add"/>
    <property type="match status" value="1"/>
</dbReference>
<evidence type="ECO:0000313" key="1">
    <source>
        <dbReference type="EMBL" id="MBG3879024.1"/>
    </source>
</evidence>
<proteinExistence type="predicted"/>